<feature type="domain" description="HYR" evidence="2">
    <location>
        <begin position="1"/>
        <end position="38"/>
    </location>
</feature>
<dbReference type="Proteomes" id="UP000887568">
    <property type="component" value="Unplaced"/>
</dbReference>
<evidence type="ECO:0000313" key="3">
    <source>
        <dbReference type="EnsemblMetazoa" id="XP_038073083.1"/>
    </source>
</evidence>
<name>A0A914BA59_PATMI</name>
<dbReference type="GeneID" id="119741412"/>
<dbReference type="AlphaFoldDB" id="A0A914BA59"/>
<keyword evidence="1" id="KW-0677">Repeat</keyword>
<dbReference type="PANTHER" id="PTHR24273">
    <property type="entry name" value="FI04643P-RELATED"/>
    <property type="match status" value="1"/>
</dbReference>
<sequence>MYIPEDGPYPLGTNTVTYTATDSSRNSASCTVEVTVKDEERPTILTCIDSVGTTNMGSGVATASYELPTGIDNSGLEVTVQCTPVLGTLLPLGTHTVTCVFRDQAVPVNINLCFITVTVGDDEMPSIACPSNITVGTDAGESHTIQTFPTSYTASDNSGSFAVNITNVYPGLPSQGPFTPGSTYTFEINDSPYIWYYIAYDSHGNEDSCVWTISVIDDENPDITCPAAIMVFD</sequence>
<reference evidence="3" key="1">
    <citation type="submission" date="2022-11" db="UniProtKB">
        <authorList>
            <consortium name="EnsemblMetazoa"/>
        </authorList>
    </citation>
    <scope>IDENTIFICATION</scope>
</reference>
<proteinExistence type="predicted"/>
<feature type="domain" description="HYR" evidence="2">
    <location>
        <begin position="120"/>
        <end position="217"/>
    </location>
</feature>
<dbReference type="Gene3D" id="2.60.40.10">
    <property type="entry name" value="Immunoglobulins"/>
    <property type="match status" value="1"/>
</dbReference>
<dbReference type="OrthoDB" id="5948052at2759"/>
<dbReference type="EnsemblMetazoa" id="XM_038217155.1">
    <property type="protein sequence ID" value="XP_038073083.1"/>
    <property type="gene ID" value="LOC119741412"/>
</dbReference>
<protein>
    <recommendedName>
        <fullName evidence="2">HYR domain-containing protein</fullName>
    </recommendedName>
</protein>
<evidence type="ECO:0000256" key="1">
    <source>
        <dbReference type="ARBA" id="ARBA00022737"/>
    </source>
</evidence>
<dbReference type="RefSeq" id="XP_038073083.1">
    <property type="nucleotide sequence ID" value="XM_038217155.1"/>
</dbReference>
<dbReference type="PROSITE" id="PS50825">
    <property type="entry name" value="HYR"/>
    <property type="match status" value="2"/>
</dbReference>
<dbReference type="InterPro" id="IPR013783">
    <property type="entry name" value="Ig-like_fold"/>
</dbReference>
<evidence type="ECO:0000313" key="4">
    <source>
        <dbReference type="Proteomes" id="UP000887568"/>
    </source>
</evidence>
<accession>A0A914BA59</accession>
<dbReference type="Pfam" id="PF02494">
    <property type="entry name" value="HYR"/>
    <property type="match status" value="3"/>
</dbReference>
<keyword evidence="4" id="KW-1185">Reference proteome</keyword>
<dbReference type="InterPro" id="IPR003410">
    <property type="entry name" value="HYR_dom"/>
</dbReference>
<organism evidence="3 4">
    <name type="scientific">Patiria miniata</name>
    <name type="common">Bat star</name>
    <name type="synonym">Asterina miniata</name>
    <dbReference type="NCBI Taxonomy" id="46514"/>
    <lineage>
        <taxon>Eukaryota</taxon>
        <taxon>Metazoa</taxon>
        <taxon>Echinodermata</taxon>
        <taxon>Eleutherozoa</taxon>
        <taxon>Asterozoa</taxon>
        <taxon>Asteroidea</taxon>
        <taxon>Valvatacea</taxon>
        <taxon>Valvatida</taxon>
        <taxon>Asterinidae</taxon>
        <taxon>Patiria</taxon>
    </lineage>
</organism>
<dbReference type="PANTHER" id="PTHR24273:SF32">
    <property type="entry name" value="HYALIN"/>
    <property type="match status" value="1"/>
</dbReference>
<evidence type="ECO:0000259" key="2">
    <source>
        <dbReference type="PROSITE" id="PS50825"/>
    </source>
</evidence>